<feature type="transmembrane region" description="Helical" evidence="1">
    <location>
        <begin position="23"/>
        <end position="44"/>
    </location>
</feature>
<keyword evidence="3" id="KW-1185">Reference proteome</keyword>
<evidence type="ECO:0000256" key="1">
    <source>
        <dbReference type="SAM" id="Phobius"/>
    </source>
</evidence>
<gene>
    <name evidence="2" type="ORF">EVOR1521_LOCUS16217</name>
</gene>
<keyword evidence="1" id="KW-0812">Transmembrane</keyword>
<dbReference type="EMBL" id="CAUJNA010002179">
    <property type="protein sequence ID" value="CAJ1390928.1"/>
    <property type="molecule type" value="Genomic_DNA"/>
</dbReference>
<keyword evidence="1" id="KW-0472">Membrane</keyword>
<feature type="transmembrane region" description="Helical" evidence="1">
    <location>
        <begin position="186"/>
        <end position="206"/>
    </location>
</feature>
<reference evidence="2" key="1">
    <citation type="submission" date="2023-08" db="EMBL/GenBank/DDBJ databases">
        <authorList>
            <person name="Chen Y."/>
            <person name="Shah S."/>
            <person name="Dougan E. K."/>
            <person name="Thang M."/>
            <person name="Chan C."/>
        </authorList>
    </citation>
    <scope>NUCLEOTIDE SEQUENCE</scope>
</reference>
<comment type="caution">
    <text evidence="2">The sequence shown here is derived from an EMBL/GenBank/DDBJ whole genome shotgun (WGS) entry which is preliminary data.</text>
</comment>
<feature type="transmembrane region" description="Helical" evidence="1">
    <location>
        <begin position="309"/>
        <end position="331"/>
    </location>
</feature>
<feature type="transmembrane region" description="Helical" evidence="1">
    <location>
        <begin position="142"/>
        <end position="166"/>
    </location>
</feature>
<feature type="transmembrane region" description="Helical" evidence="1">
    <location>
        <begin position="399"/>
        <end position="419"/>
    </location>
</feature>
<feature type="transmembrane region" description="Helical" evidence="1">
    <location>
        <begin position="528"/>
        <end position="549"/>
    </location>
</feature>
<feature type="transmembrane region" description="Helical" evidence="1">
    <location>
        <begin position="425"/>
        <end position="443"/>
    </location>
</feature>
<feature type="transmembrane region" description="Helical" evidence="1">
    <location>
        <begin position="107"/>
        <end position="130"/>
    </location>
</feature>
<evidence type="ECO:0000313" key="2">
    <source>
        <dbReference type="EMBL" id="CAJ1390928.1"/>
    </source>
</evidence>
<feature type="transmembrane region" description="Helical" evidence="1">
    <location>
        <begin position="270"/>
        <end position="289"/>
    </location>
</feature>
<evidence type="ECO:0000313" key="3">
    <source>
        <dbReference type="Proteomes" id="UP001178507"/>
    </source>
</evidence>
<dbReference type="Proteomes" id="UP001178507">
    <property type="component" value="Unassembled WGS sequence"/>
</dbReference>
<proteinExistence type="predicted"/>
<keyword evidence="1" id="KW-1133">Transmembrane helix</keyword>
<dbReference type="AlphaFoldDB" id="A0AA36IQP4"/>
<name>A0AA36IQP4_9DINO</name>
<organism evidence="2 3">
    <name type="scientific">Effrenium voratum</name>
    <dbReference type="NCBI Taxonomy" id="2562239"/>
    <lineage>
        <taxon>Eukaryota</taxon>
        <taxon>Sar</taxon>
        <taxon>Alveolata</taxon>
        <taxon>Dinophyceae</taxon>
        <taxon>Suessiales</taxon>
        <taxon>Symbiodiniaceae</taxon>
        <taxon>Effrenium</taxon>
    </lineage>
</organism>
<protein>
    <submittedName>
        <fullName evidence="2">Uncharacterized protein</fullName>
    </submittedName>
</protein>
<accession>A0AA36IQP4</accession>
<sequence length="574" mass="64612">MRSHVDVPQDQVHAARNFVRDELIELMVGLYIAEWLVGLALGVWTAQKKDSRADAIKHMMMAEEEEAKFEAQQAEETSEAALIDDRAELAALNDCQLVFRKDFAIEMWAIACLYVPFLQPLANGFVLAKYYHEQRFSAMDSVAGVSMGVWLFGLLLISIFYVNYLLFQVLNDEFRGDYPSFDKEHWTQILSAPLCSQSLWLAGFAMHMHNKLVLRAVHVYKKKLRQALPGNANKILHKISEVVAAGSQEMTEGMQQRRLDPEQNHRLKSAAWAALYFAILMVSLSKSLFTESTATGQDHTENLRLLNEAKLTLAWSFFLSLIGAAGVYNLLCTVLPAMEAVEENKTYLESFKLKTLEGDSDQSEISFDRADGLDHGTWWAMWQYVHADSTDEQLILDGLITLAGVYLAFDTISLVFLWYLGLNDLPVMGLGVVSVLGHGILFVRLCDVCIGLNHVCDETESSWTGETNGRIVDAFDHNIRKELKSKKPLPEITQKVAIWSQWQQQLLKEGPIHTLAGLPMTRQLRNRILLSVLSPLIIKGIALVSLQVYDKRPYVLRFIGQHTGNATDMGNATG</sequence>